<evidence type="ECO:0000259" key="1">
    <source>
        <dbReference type="PROSITE" id="PS51459"/>
    </source>
</evidence>
<dbReference type="SUPFAM" id="SSF140931">
    <property type="entry name" value="Fic-like"/>
    <property type="match status" value="1"/>
</dbReference>
<dbReference type="Proteomes" id="UP000480303">
    <property type="component" value="Unassembled WGS sequence"/>
</dbReference>
<organism evidence="2 3">
    <name type="scientific">Pseudolactococcus hodotermopsidis</name>
    <dbReference type="NCBI Taxonomy" id="2709157"/>
    <lineage>
        <taxon>Bacteria</taxon>
        <taxon>Bacillati</taxon>
        <taxon>Bacillota</taxon>
        <taxon>Bacilli</taxon>
        <taxon>Lactobacillales</taxon>
        <taxon>Streptococcaceae</taxon>
        <taxon>Pseudolactococcus</taxon>
    </lineage>
</organism>
<dbReference type="InterPro" id="IPR006440">
    <property type="entry name" value="Doc"/>
</dbReference>
<feature type="domain" description="Fido" evidence="1">
    <location>
        <begin position="5"/>
        <end position="129"/>
    </location>
</feature>
<keyword evidence="3" id="KW-1185">Reference proteome</keyword>
<dbReference type="Pfam" id="PF02661">
    <property type="entry name" value="Fic"/>
    <property type="match status" value="1"/>
</dbReference>
<name>A0A6A0BF87_9LACT</name>
<comment type="caution">
    <text evidence="2">The sequence shown here is derived from an EMBL/GenBank/DDBJ whole genome shotgun (WGS) entry which is preliminary data.</text>
</comment>
<evidence type="ECO:0000313" key="2">
    <source>
        <dbReference type="EMBL" id="GFH43363.1"/>
    </source>
</evidence>
<gene>
    <name evidence="2" type="ORF">Hs30E_19140</name>
</gene>
<proteinExistence type="predicted"/>
<dbReference type="PROSITE" id="PS51459">
    <property type="entry name" value="FIDO"/>
    <property type="match status" value="1"/>
</dbReference>
<dbReference type="InterPro" id="IPR036597">
    <property type="entry name" value="Fido-like_dom_sf"/>
</dbReference>
<dbReference type="EMBL" id="BLLI01000083">
    <property type="protein sequence ID" value="GFH43363.1"/>
    <property type="molecule type" value="Genomic_DNA"/>
</dbReference>
<reference evidence="2 3" key="1">
    <citation type="submission" date="2020-02" db="EMBL/GenBank/DDBJ databases">
        <title>Draft genome sequence of Lactococcus sp. Hs30E4-3.</title>
        <authorList>
            <person name="Noda S."/>
            <person name="Yuki M."/>
            <person name="Ohkuma M."/>
        </authorList>
    </citation>
    <scope>NUCLEOTIDE SEQUENCE [LARGE SCALE GENOMIC DNA]</scope>
    <source>
        <strain evidence="2 3">Hs30E4-3</strain>
    </source>
</reference>
<dbReference type="InterPro" id="IPR003812">
    <property type="entry name" value="Fido"/>
</dbReference>
<dbReference type="AlphaFoldDB" id="A0A6A0BF87"/>
<protein>
    <submittedName>
        <fullName evidence="2">Death-on-curing (DOC) family protein</fullName>
    </submittedName>
</protein>
<sequence>MINYLSKADLIYLNQQVVTTVNGLTYGVLSDSSLEMIIEQPQQIVFGQELYPTIWLKAAFILQKIAKKHAFRDGNKRTAIMASLVFLAINGYQPIKDDLINNADDFVLSVTNSPDTEATMLEIARWLEMVHVKV</sequence>
<dbReference type="PANTHER" id="PTHR39426:SF1">
    <property type="entry name" value="HOMOLOGY TO DEATH-ON-CURING PROTEIN OF PHAGE P1"/>
    <property type="match status" value="1"/>
</dbReference>
<dbReference type="GO" id="GO:0016301">
    <property type="term" value="F:kinase activity"/>
    <property type="evidence" value="ECO:0007669"/>
    <property type="project" value="InterPro"/>
</dbReference>
<dbReference type="Gene3D" id="1.20.120.1870">
    <property type="entry name" value="Fic/DOC protein, Fido domain"/>
    <property type="match status" value="1"/>
</dbReference>
<dbReference type="PANTHER" id="PTHR39426">
    <property type="entry name" value="HOMOLOGY TO DEATH-ON-CURING PROTEIN OF PHAGE P1"/>
    <property type="match status" value="1"/>
</dbReference>
<accession>A0A6A0BF87</accession>
<dbReference type="InterPro" id="IPR053737">
    <property type="entry name" value="Type_II_TA_Toxin"/>
</dbReference>
<dbReference type="RefSeq" id="WP_228462048.1">
    <property type="nucleotide sequence ID" value="NZ_BLLI01000083.1"/>
</dbReference>
<dbReference type="NCBIfam" id="TIGR01550">
    <property type="entry name" value="DOC_P1"/>
    <property type="match status" value="1"/>
</dbReference>
<evidence type="ECO:0000313" key="3">
    <source>
        <dbReference type="Proteomes" id="UP000480303"/>
    </source>
</evidence>